<dbReference type="STRING" id="1890683.A0A427XZ77"/>
<feature type="transmembrane region" description="Helical" evidence="7">
    <location>
        <begin position="540"/>
        <end position="559"/>
    </location>
</feature>
<keyword evidence="2" id="KW-0813">Transport</keyword>
<evidence type="ECO:0000256" key="1">
    <source>
        <dbReference type="ARBA" id="ARBA00004141"/>
    </source>
</evidence>
<accession>A0A427XZ77</accession>
<keyword evidence="5 7" id="KW-1133">Transmembrane helix</keyword>
<feature type="domain" description="Amino acid permease/ SLC12A" evidence="8">
    <location>
        <begin position="96"/>
        <end position="562"/>
    </location>
</feature>
<dbReference type="FunFam" id="1.20.1740.10:FF:000017">
    <property type="entry name" value="Amino acid permease"/>
    <property type="match status" value="1"/>
</dbReference>
<keyword evidence="10" id="KW-1185">Reference proteome</keyword>
<evidence type="ECO:0000256" key="5">
    <source>
        <dbReference type="ARBA" id="ARBA00022989"/>
    </source>
</evidence>
<proteinExistence type="predicted"/>
<evidence type="ECO:0000313" key="10">
    <source>
        <dbReference type="Proteomes" id="UP000279259"/>
    </source>
</evidence>
<dbReference type="PANTHER" id="PTHR43341:SF12">
    <property type="entry name" value="AMINO ACID TRANSPORTER (EUROFUNG)"/>
    <property type="match status" value="1"/>
</dbReference>
<keyword evidence="4" id="KW-0029">Amino-acid transport</keyword>
<organism evidence="9 10">
    <name type="scientific">Saitozyma podzolica</name>
    <dbReference type="NCBI Taxonomy" id="1890683"/>
    <lineage>
        <taxon>Eukaryota</taxon>
        <taxon>Fungi</taxon>
        <taxon>Dikarya</taxon>
        <taxon>Basidiomycota</taxon>
        <taxon>Agaricomycotina</taxon>
        <taxon>Tremellomycetes</taxon>
        <taxon>Tremellales</taxon>
        <taxon>Trimorphomycetaceae</taxon>
        <taxon>Saitozyma</taxon>
    </lineage>
</organism>
<sequence>MSAMSSLESSSNQEKKIYDETQAVVGSAHADPETQAKVEQVYDPSQESIWTRLGLNFESYKRAPGSTRGQIVHGTAAPELVGQENPLLQQKMKPRHLQMIAVGGSIGTGLFVGSGSALASGGPAGVLIAWIIMGVMLINVTQALGEMAILYPVSGGFYTLASRMLDPSFAFAMGWNYVFQWAVVLPLEITVAGTTVQYWTDQVPLAAWITLFFVVIIRLLLTGQIASIFGTLGYAEEEFWSSCLKLVVVVMFIFIGIICICGGGPSGGEYDQYIGGRYWQDPGALANGFKGVCSVFVTAAFSFAGTELVGLAATETPDPRKTMPSAVKNTFWRITLIYITSLTIIGLAIPFNDPDLFDGSGADISPFVIVIDRAGIRGLNHLINVTICISVLSIGLSCVYAGSRTLTALAETGYAPKMFTYIDKAGRPLASVCAILIFAPLAYINVADVGSAVFDWLVALSGLSTLFTWLAICVTHIRFRKAWKVQGHSVEELPFTALGGAWGSWLGAGLIVLVLIAQFYIAVWPVGGSEGGTAAAEAFFISYLAAPVLILFWVIGYAWKRTLPRKAMDIDLDTGRKSWYTVEEMRQYRAHRRTAPLYVRIYRMLFSSS</sequence>
<feature type="transmembrane region" description="Helical" evidence="7">
    <location>
        <begin position="99"/>
        <end position="121"/>
    </location>
</feature>
<dbReference type="GO" id="GO:0016020">
    <property type="term" value="C:membrane"/>
    <property type="evidence" value="ECO:0007669"/>
    <property type="project" value="UniProtKB-SubCell"/>
</dbReference>
<feature type="transmembrane region" description="Helical" evidence="7">
    <location>
        <begin position="331"/>
        <end position="351"/>
    </location>
</feature>
<dbReference type="Pfam" id="PF00324">
    <property type="entry name" value="AA_permease"/>
    <property type="match status" value="1"/>
</dbReference>
<dbReference type="EMBL" id="RSCD01000022">
    <property type="protein sequence ID" value="RSH84015.1"/>
    <property type="molecule type" value="Genomic_DNA"/>
</dbReference>
<feature type="transmembrane region" description="Helical" evidence="7">
    <location>
        <begin position="424"/>
        <end position="444"/>
    </location>
</feature>
<dbReference type="InterPro" id="IPR050524">
    <property type="entry name" value="APC_YAT"/>
</dbReference>
<feature type="transmembrane region" description="Helical" evidence="7">
    <location>
        <begin position="127"/>
        <end position="153"/>
    </location>
</feature>
<evidence type="ECO:0000256" key="7">
    <source>
        <dbReference type="SAM" id="Phobius"/>
    </source>
</evidence>
<evidence type="ECO:0000313" key="9">
    <source>
        <dbReference type="EMBL" id="RSH84015.1"/>
    </source>
</evidence>
<protein>
    <recommendedName>
        <fullName evidence="8">Amino acid permease/ SLC12A domain-containing protein</fullName>
    </recommendedName>
</protein>
<feature type="transmembrane region" description="Helical" evidence="7">
    <location>
        <begin position="246"/>
        <end position="268"/>
    </location>
</feature>
<evidence type="ECO:0000256" key="3">
    <source>
        <dbReference type="ARBA" id="ARBA00022692"/>
    </source>
</evidence>
<evidence type="ECO:0000259" key="8">
    <source>
        <dbReference type="Pfam" id="PF00324"/>
    </source>
</evidence>
<evidence type="ECO:0000256" key="6">
    <source>
        <dbReference type="ARBA" id="ARBA00023136"/>
    </source>
</evidence>
<dbReference type="AlphaFoldDB" id="A0A427XZ77"/>
<feature type="transmembrane region" description="Helical" evidence="7">
    <location>
        <begin position="382"/>
        <end position="403"/>
    </location>
</feature>
<dbReference type="PANTHER" id="PTHR43341">
    <property type="entry name" value="AMINO ACID PERMEASE"/>
    <property type="match status" value="1"/>
</dbReference>
<dbReference type="PROSITE" id="PS00218">
    <property type="entry name" value="AMINO_ACID_PERMEASE_1"/>
    <property type="match status" value="1"/>
</dbReference>
<feature type="transmembrane region" description="Helical" evidence="7">
    <location>
        <begin position="205"/>
        <end position="234"/>
    </location>
</feature>
<evidence type="ECO:0000256" key="2">
    <source>
        <dbReference type="ARBA" id="ARBA00022448"/>
    </source>
</evidence>
<feature type="transmembrane region" description="Helical" evidence="7">
    <location>
        <begin position="174"/>
        <end position="199"/>
    </location>
</feature>
<keyword evidence="3 7" id="KW-0812">Transmembrane</keyword>
<evidence type="ECO:0000256" key="4">
    <source>
        <dbReference type="ARBA" id="ARBA00022970"/>
    </source>
</evidence>
<comment type="caution">
    <text evidence="9">The sequence shown here is derived from an EMBL/GenBank/DDBJ whole genome shotgun (WGS) entry which is preliminary data.</text>
</comment>
<reference evidence="9 10" key="1">
    <citation type="submission" date="2018-11" db="EMBL/GenBank/DDBJ databases">
        <title>Genome sequence of Saitozyma podzolica DSM 27192.</title>
        <authorList>
            <person name="Aliyu H."/>
            <person name="Gorte O."/>
            <person name="Ochsenreither K."/>
        </authorList>
    </citation>
    <scope>NUCLEOTIDE SEQUENCE [LARGE SCALE GENOMIC DNA]</scope>
    <source>
        <strain evidence="9 10">DSM 27192</strain>
    </source>
</reference>
<feature type="transmembrane region" description="Helical" evidence="7">
    <location>
        <begin position="456"/>
        <end position="474"/>
    </location>
</feature>
<dbReference type="Proteomes" id="UP000279259">
    <property type="component" value="Unassembled WGS sequence"/>
</dbReference>
<dbReference type="InterPro" id="IPR004841">
    <property type="entry name" value="AA-permease/SLC12A_dom"/>
</dbReference>
<comment type="subcellular location">
    <subcellularLocation>
        <location evidence="1">Membrane</location>
        <topology evidence="1">Multi-pass membrane protein</topology>
    </subcellularLocation>
</comment>
<keyword evidence="6 7" id="KW-0472">Membrane</keyword>
<gene>
    <name evidence="9" type="ORF">EHS25_005260</name>
</gene>
<name>A0A427XZ77_9TREE</name>
<feature type="transmembrane region" description="Helical" evidence="7">
    <location>
        <begin position="495"/>
        <end position="520"/>
    </location>
</feature>
<dbReference type="GO" id="GO:0015171">
    <property type="term" value="F:amino acid transmembrane transporter activity"/>
    <property type="evidence" value="ECO:0007669"/>
    <property type="project" value="TreeGrafter"/>
</dbReference>
<dbReference type="OrthoDB" id="3900342at2759"/>
<dbReference type="InterPro" id="IPR004840">
    <property type="entry name" value="Amino_acid_permease_CS"/>
</dbReference>
<dbReference type="Gene3D" id="1.20.1740.10">
    <property type="entry name" value="Amino acid/polyamine transporter I"/>
    <property type="match status" value="1"/>
</dbReference>